<evidence type="ECO:0000313" key="3">
    <source>
        <dbReference type="EMBL" id="TKA67766.1"/>
    </source>
</evidence>
<comment type="caution">
    <text evidence="3">The sequence shown here is derived from an EMBL/GenBank/DDBJ whole genome shotgun (WGS) entry which is preliminary data.</text>
</comment>
<feature type="compositionally biased region" description="Basic and acidic residues" evidence="1">
    <location>
        <begin position="47"/>
        <end position="69"/>
    </location>
</feature>
<accession>A0A4U0WY57</accession>
<reference evidence="3 4" key="1">
    <citation type="submission" date="2017-03" db="EMBL/GenBank/DDBJ databases">
        <title>Genomes of endolithic fungi from Antarctica.</title>
        <authorList>
            <person name="Coleine C."/>
            <person name="Masonjones S."/>
            <person name="Stajich J.E."/>
        </authorList>
    </citation>
    <scope>NUCLEOTIDE SEQUENCE [LARGE SCALE GENOMIC DNA]</scope>
    <source>
        <strain evidence="3 4">CCFEE 5187</strain>
    </source>
</reference>
<dbReference type="InterPro" id="IPR039249">
    <property type="entry name" value="GPATCH11"/>
</dbReference>
<gene>
    <name evidence="3" type="ORF">B0A49_05401</name>
</gene>
<feature type="region of interest" description="Disordered" evidence="1">
    <location>
        <begin position="125"/>
        <end position="158"/>
    </location>
</feature>
<dbReference type="Pfam" id="PF13821">
    <property type="entry name" value="DUF4187"/>
    <property type="match status" value="1"/>
</dbReference>
<dbReference type="InterPro" id="IPR025239">
    <property type="entry name" value="DUF4187"/>
</dbReference>
<dbReference type="AlphaFoldDB" id="A0A4U0WY57"/>
<dbReference type="GO" id="GO:0003676">
    <property type="term" value="F:nucleic acid binding"/>
    <property type="evidence" value="ECO:0007669"/>
    <property type="project" value="InterPro"/>
</dbReference>
<dbReference type="GO" id="GO:0000776">
    <property type="term" value="C:kinetochore"/>
    <property type="evidence" value="ECO:0007669"/>
    <property type="project" value="TreeGrafter"/>
</dbReference>
<dbReference type="SMART" id="SM01173">
    <property type="entry name" value="DUF4187"/>
    <property type="match status" value="1"/>
</dbReference>
<dbReference type="Proteomes" id="UP000308768">
    <property type="component" value="Unassembled WGS sequence"/>
</dbReference>
<organism evidence="3 4">
    <name type="scientific">Cryomyces minteri</name>
    <dbReference type="NCBI Taxonomy" id="331657"/>
    <lineage>
        <taxon>Eukaryota</taxon>
        <taxon>Fungi</taxon>
        <taxon>Dikarya</taxon>
        <taxon>Ascomycota</taxon>
        <taxon>Pezizomycotina</taxon>
        <taxon>Dothideomycetes</taxon>
        <taxon>Dothideomycetes incertae sedis</taxon>
        <taxon>Cryomyces</taxon>
    </lineage>
</organism>
<dbReference type="OrthoDB" id="786951at2759"/>
<sequence>MTPPASLSPAPNPPDDDDDKDDYMSMAIAEPSKQEKETSIQRRARKQREAEIKARTKPKAEREADEAAAREAGLATKLDPSNKGAQMMAKLGFKGGALGKANSDARTEPINVLVKEDRGGIGLDSEKKRKVREDMEHEAKRVKAEEGDYRERVRREREEKRIERQIIGAQKVAERLDTEAEEAVHTGIDEYEGVAGEHEGSIDGLSHNGNANGVSTKAQKKAKPLRSINLLWRGVARHRAERERENRMRYDLHQSLSRLPTYDDPDEDKEYKQAFGKEEEEVEEEDLELDEFNMLDPIERLNRLVMYLREAHRYCFWCKFQYPDTSMEGCPGITEEDHD</sequence>
<dbReference type="STRING" id="331657.A0A4U0WY57"/>
<dbReference type="Pfam" id="PF01585">
    <property type="entry name" value="G-patch"/>
    <property type="match status" value="1"/>
</dbReference>
<dbReference type="SMART" id="SM00443">
    <property type="entry name" value="G_patch"/>
    <property type="match status" value="1"/>
</dbReference>
<dbReference type="EMBL" id="NAJN01000879">
    <property type="protein sequence ID" value="TKA67766.1"/>
    <property type="molecule type" value="Genomic_DNA"/>
</dbReference>
<feature type="domain" description="G-patch" evidence="2">
    <location>
        <begin position="80"/>
        <end position="126"/>
    </location>
</feature>
<name>A0A4U0WY57_9PEZI</name>
<evidence type="ECO:0000313" key="4">
    <source>
        <dbReference type="Proteomes" id="UP000308768"/>
    </source>
</evidence>
<dbReference type="PANTHER" id="PTHR21032">
    <property type="entry name" value="G PATCH DOMAIN-CONTAINING PROTEIN 11"/>
    <property type="match status" value="1"/>
</dbReference>
<evidence type="ECO:0000259" key="2">
    <source>
        <dbReference type="PROSITE" id="PS50174"/>
    </source>
</evidence>
<evidence type="ECO:0000256" key="1">
    <source>
        <dbReference type="SAM" id="MobiDB-lite"/>
    </source>
</evidence>
<feature type="region of interest" description="Disordered" evidence="1">
    <location>
        <begin position="1"/>
        <end position="81"/>
    </location>
</feature>
<dbReference type="PANTHER" id="PTHR21032:SF0">
    <property type="entry name" value="G PATCH DOMAIN-CONTAINING PROTEIN 11"/>
    <property type="match status" value="1"/>
</dbReference>
<dbReference type="InterPro" id="IPR000467">
    <property type="entry name" value="G_patch_dom"/>
</dbReference>
<protein>
    <recommendedName>
        <fullName evidence="2">G-patch domain-containing protein</fullName>
    </recommendedName>
</protein>
<keyword evidence="4" id="KW-1185">Reference proteome</keyword>
<dbReference type="PROSITE" id="PS50174">
    <property type="entry name" value="G_PATCH"/>
    <property type="match status" value="1"/>
</dbReference>
<proteinExistence type="predicted"/>